<name>A0A2S0UQF9_9RHOB</name>
<dbReference type="EMBL" id="CP028918">
    <property type="protein sequence ID" value="AWB50027.1"/>
    <property type="molecule type" value="Genomic_DNA"/>
</dbReference>
<accession>A0A2S0UQF9</accession>
<organism evidence="2 3">
    <name type="scientific">Paragemmobacter aquarius</name>
    <dbReference type="NCBI Taxonomy" id="2169400"/>
    <lineage>
        <taxon>Bacteria</taxon>
        <taxon>Pseudomonadati</taxon>
        <taxon>Pseudomonadota</taxon>
        <taxon>Alphaproteobacteria</taxon>
        <taxon>Rhodobacterales</taxon>
        <taxon>Paracoccaceae</taxon>
        <taxon>Paragemmobacter</taxon>
    </lineage>
</organism>
<dbReference type="Gene3D" id="3.40.50.1820">
    <property type="entry name" value="alpha/beta hydrolase"/>
    <property type="match status" value="1"/>
</dbReference>
<dbReference type="Pfam" id="PF05990">
    <property type="entry name" value="DUF900"/>
    <property type="match status" value="1"/>
</dbReference>
<gene>
    <name evidence="2" type="ORF">HYN69_17305</name>
</gene>
<dbReference type="InterPro" id="IPR010297">
    <property type="entry name" value="DUF900_hydrolase"/>
</dbReference>
<dbReference type="AlphaFoldDB" id="A0A2S0UQF9"/>
<dbReference type="PROSITE" id="PS51257">
    <property type="entry name" value="PROKAR_LIPOPROTEIN"/>
    <property type="match status" value="1"/>
</dbReference>
<sequence length="365" mass="39693">MRVIVLVFLSVLTACAPRGTMYIVPPETAIGEVTSVFVGTTRALGDEGIYGSGRSEVMQFARYDVAVPPDRQPGEISYPKRKKLNAWTDFLTTAQVQYPTETRFRTDLAKAFDVKGHEAIIFVHGFNNTFTEGLYRIAQLHNDLKLPGVAVHYSWSSAAEPLGYVYDRDSVMFARGGLEALIRETVAAGATKVTLVAHSMGGFLTMEALRSIAIRDGRVMPQVSGVVLFSPDIDVDIFRMQAKDIGILPQPFLIFGSDRDRVLRLSALITGQQGRLGSLTDVTRLADLEVTYFDVGAFSTGAGHFVPGTSPALITLMGSISQVEEAFGGDVSGRTGLLPGVVLTVRSATRIILRPVGQLTRYRLD</sequence>
<evidence type="ECO:0000313" key="2">
    <source>
        <dbReference type="EMBL" id="AWB50027.1"/>
    </source>
</evidence>
<feature type="chain" id="PRO_5015628638" description="Esterase/lipase superfamily enzyme" evidence="1">
    <location>
        <begin position="17"/>
        <end position="365"/>
    </location>
</feature>
<dbReference type="PANTHER" id="PTHR36513:SF1">
    <property type="entry name" value="TRANSMEMBRANE PROTEIN"/>
    <property type="match status" value="1"/>
</dbReference>
<keyword evidence="1" id="KW-0732">Signal</keyword>
<evidence type="ECO:0008006" key="4">
    <source>
        <dbReference type="Google" id="ProtNLM"/>
    </source>
</evidence>
<evidence type="ECO:0000256" key="1">
    <source>
        <dbReference type="SAM" id="SignalP"/>
    </source>
</evidence>
<evidence type="ECO:0000313" key="3">
    <source>
        <dbReference type="Proteomes" id="UP000244496"/>
    </source>
</evidence>
<reference evidence="2 3" key="1">
    <citation type="submission" date="2018-04" db="EMBL/GenBank/DDBJ databases">
        <title>Genome sequencing of Gemmobacter.</title>
        <authorList>
            <person name="Yi H."/>
            <person name="Baek M.-G."/>
        </authorList>
    </citation>
    <scope>NUCLEOTIDE SEQUENCE [LARGE SCALE GENOMIC DNA]</scope>
    <source>
        <strain evidence="2 3">HYN0069</strain>
    </source>
</reference>
<dbReference type="InterPro" id="IPR014586">
    <property type="entry name" value="UCP033909"/>
</dbReference>
<dbReference type="InterPro" id="IPR029058">
    <property type="entry name" value="AB_hydrolase_fold"/>
</dbReference>
<proteinExistence type="predicted"/>
<dbReference type="Proteomes" id="UP000244496">
    <property type="component" value="Chromosome"/>
</dbReference>
<dbReference type="RefSeq" id="WP_108436839.1">
    <property type="nucleotide sequence ID" value="NZ_CP028918.1"/>
</dbReference>
<dbReference type="KEGG" id="geh:HYN69_17305"/>
<keyword evidence="3" id="KW-1185">Reference proteome</keyword>
<dbReference type="PANTHER" id="PTHR36513">
    <property type="entry name" value="ABC TRANSMEMBRANE TYPE-1 DOMAIN-CONTAINING PROTEIN"/>
    <property type="match status" value="1"/>
</dbReference>
<protein>
    <recommendedName>
        <fullName evidence="4">Esterase/lipase superfamily enzyme</fullName>
    </recommendedName>
</protein>
<dbReference type="PIRSF" id="PIRSF033909">
    <property type="entry name" value="UCP033909"/>
    <property type="match status" value="1"/>
</dbReference>
<dbReference type="OrthoDB" id="9797755at2"/>
<feature type="signal peptide" evidence="1">
    <location>
        <begin position="1"/>
        <end position="16"/>
    </location>
</feature>
<dbReference type="SUPFAM" id="SSF53474">
    <property type="entry name" value="alpha/beta-Hydrolases"/>
    <property type="match status" value="1"/>
</dbReference>